<dbReference type="Proteomes" id="UP000784919">
    <property type="component" value="Unassembled WGS sequence"/>
</dbReference>
<protein>
    <submittedName>
        <fullName evidence="3">Uncharacterized protein</fullName>
    </submittedName>
</protein>
<feature type="region of interest" description="Disordered" evidence="1">
    <location>
        <begin position="44"/>
        <end position="70"/>
    </location>
</feature>
<dbReference type="AlphaFoldDB" id="A0A9P7MSV2"/>
<proteinExistence type="predicted"/>
<evidence type="ECO:0000313" key="3">
    <source>
        <dbReference type="EMBL" id="KAG5967131.1"/>
    </source>
</evidence>
<sequence>MSYRSLEAIPKELLSRDERSDSGRMQGHYAGVAHIATRGRSYLPVVRGPGAETTKGTSASQLRDDDTPGRTVPEILRKYRCMVERTMTPKYIHYNKVRVK</sequence>
<reference evidence="3 4" key="1">
    <citation type="journal article" date="2020" name="bioRxiv">
        <title>Whole genome comparisons of ergot fungi reveals the divergence and evolution of species within the genus Claviceps are the result of varying mechanisms driving genome evolution and host range expansion.</title>
        <authorList>
            <person name="Wyka S.A."/>
            <person name="Mondo S.J."/>
            <person name="Liu M."/>
            <person name="Dettman J."/>
            <person name="Nalam V."/>
            <person name="Broders K.D."/>
        </authorList>
    </citation>
    <scope>NUCLEOTIDE SEQUENCE</scope>
    <source>
        <strain evidence="3">CCC 1102</strain>
        <strain evidence="2 4">LM583</strain>
    </source>
</reference>
<feature type="region of interest" description="Disordered" evidence="1">
    <location>
        <begin position="1"/>
        <end position="24"/>
    </location>
</feature>
<evidence type="ECO:0000313" key="2">
    <source>
        <dbReference type="EMBL" id="KAG5954218.1"/>
    </source>
</evidence>
<keyword evidence="4" id="KW-1185">Reference proteome</keyword>
<organism evidence="3 5">
    <name type="scientific">Claviceps arundinis</name>
    <dbReference type="NCBI Taxonomy" id="1623583"/>
    <lineage>
        <taxon>Eukaryota</taxon>
        <taxon>Fungi</taxon>
        <taxon>Dikarya</taxon>
        <taxon>Ascomycota</taxon>
        <taxon>Pezizomycotina</taxon>
        <taxon>Sordariomycetes</taxon>
        <taxon>Hypocreomycetidae</taxon>
        <taxon>Hypocreales</taxon>
        <taxon>Clavicipitaceae</taxon>
        <taxon>Claviceps</taxon>
    </lineage>
</organism>
<feature type="compositionally biased region" description="Basic and acidic residues" evidence="1">
    <location>
        <begin position="9"/>
        <end position="22"/>
    </location>
</feature>
<comment type="caution">
    <text evidence="3">The sequence shown here is derived from an EMBL/GenBank/DDBJ whole genome shotgun (WGS) entry which is preliminary data.</text>
</comment>
<name>A0A9P7MSV2_9HYPO</name>
<dbReference type="Proteomes" id="UP000742024">
    <property type="component" value="Unassembled WGS sequence"/>
</dbReference>
<evidence type="ECO:0000313" key="4">
    <source>
        <dbReference type="Proteomes" id="UP000742024"/>
    </source>
</evidence>
<evidence type="ECO:0000313" key="5">
    <source>
        <dbReference type="Proteomes" id="UP000784919"/>
    </source>
</evidence>
<dbReference type="EMBL" id="SRPR01000357">
    <property type="protein sequence ID" value="KAG5954218.1"/>
    <property type="molecule type" value="Genomic_DNA"/>
</dbReference>
<accession>A0A9P7MSV2</accession>
<dbReference type="EMBL" id="SRPS01000126">
    <property type="protein sequence ID" value="KAG5967131.1"/>
    <property type="molecule type" value="Genomic_DNA"/>
</dbReference>
<gene>
    <name evidence="3" type="ORF">E4U56_000995</name>
    <name evidence="2" type="ORF">E4U57_004698</name>
</gene>
<evidence type="ECO:0000256" key="1">
    <source>
        <dbReference type="SAM" id="MobiDB-lite"/>
    </source>
</evidence>